<dbReference type="Proteomes" id="UP000277582">
    <property type="component" value="Unassembled WGS sequence"/>
</dbReference>
<keyword evidence="2" id="KW-1185">Reference proteome</keyword>
<sequence>MSVPKLADVAEPTQFVEAYSRLSPGEYVGKLAPSLGMLIEHELFDPHVIVSDEFSDTLTFLSITHLDPMLNALKMINDGLKVVREAPVALSLTQEMGFGKTHFLTLLWHLYAQTYHWNVDELEKIYSKIDIEKLSYNRGVAEKAIVFAIDLLRRPINLKPYDAIFEISAKILERKYKAHGIKLLDPNFLRNLNKLKPIDAAKELISILKGIREPVSILIIIDELYAGVNDVIMGGSDEMIKSFMDLISFLRELLELSRGVVPLVFIYASAQQDANRWSKISESILKEGSGGVKTLLIESVNELNERVERLKPSTLKAPEIKDVLSILMLRLLRFKTKREDVIQIVQEHIRKEFMSLIGESEVLNFVRRLGDFYPFSPNYEALLLKLIHPTFGSDLPKSQHIRDLLRVTASIIARLSSTKWSESMLISIAHLIPEDIVHTMDEHIAKEWIRIYESCKSVVEKVEDEEIRELMLPMLSAVYTKSVTGNVVKLLDLMKAPQMQSRDEIQLRGSTKLDMITALVGVISGKAFEKFDSAFENLKRLPYLNSIEYGGLDYYLITLLPNPSELVNNIAEEERKKAGIDRYDYNAMLEYFKKHLTDQYSLSAFFNGKSQKGAPPKLQLIDWKKHIIDFKDKPAFIDFLDRDLFTILTVSPWSIVETNLLEKTEVDYINKTKKIVHEFRNEIPYINMFAIVLPKVSLDDLRKLCSEIASVNAASRAIEYLKVGKVEHRRKKLDIIKNEPAVSTLKDYFETEQEFESILLEIIEQMHRKIESYATSLASSAISNYTADLISLFKTVVYYDPKTNMIVHADLSIAPSSTVKEFKDLYGELPSWIINAVCSKCNVKRIQDIKTSLIEFIKKYVIKEDNKHKLLKGIKLELDASPIIESIAKGWSEIPIKPIAKEQILSAVKQLSNVYFLEDPDINEIVISIEDTKIIIKKEEIYIPPPPDEVYDIAEIRETDNVIIAIAHFEKLKDELGNVQAVDFSANIGKGSISLSKIPVDIIKILKLDSILRKYRNDISNAYIKIYFEEKIKREKLLEWFRKVGIDEKSLY</sequence>
<dbReference type="RefSeq" id="WP_125672495.1">
    <property type="nucleotide sequence ID" value="NZ_RCOS01000151.1"/>
</dbReference>
<proteinExistence type="predicted"/>
<evidence type="ECO:0000313" key="1">
    <source>
        <dbReference type="EMBL" id="RSN72482.1"/>
    </source>
</evidence>
<accession>A0A429GFD5</accession>
<organism evidence="1 2">
    <name type="scientific">Candidatus Methanodesulfokora washburnensis</name>
    <dbReference type="NCBI Taxonomy" id="2478471"/>
    <lineage>
        <taxon>Archaea</taxon>
        <taxon>Thermoproteota</taxon>
        <taxon>Candidatus Korarchaeia</taxon>
        <taxon>Candidatus Korarchaeia incertae sedis</taxon>
        <taxon>Candidatus Methanodesulfokora</taxon>
    </lineage>
</organism>
<dbReference type="AlphaFoldDB" id="A0A429GFD5"/>
<reference evidence="1 2" key="1">
    <citation type="submission" date="2018-10" db="EMBL/GenBank/DDBJ databases">
        <title>Co-occurring genomic capacity for anaerobic methane metabolism and dissimilatory sulfite reduction discovered in the Korarchaeota.</title>
        <authorList>
            <person name="Mckay L.J."/>
            <person name="Dlakic M."/>
            <person name="Fields M.W."/>
            <person name="Delmont T.O."/>
            <person name="Eren A.M."/>
            <person name="Jay Z.J."/>
            <person name="Klingelsmith K.B."/>
            <person name="Rusch D.B."/>
            <person name="Inskeep W.P."/>
        </authorList>
    </citation>
    <scope>NUCLEOTIDE SEQUENCE [LARGE SCALE GENOMIC DNA]</scope>
    <source>
        <strain evidence="1 2">MDKW</strain>
    </source>
</reference>
<protein>
    <submittedName>
        <fullName evidence="1">Uncharacterized protein</fullName>
    </submittedName>
</protein>
<name>A0A429GFD5_9CREN</name>
<evidence type="ECO:0000313" key="2">
    <source>
        <dbReference type="Proteomes" id="UP000277582"/>
    </source>
</evidence>
<dbReference type="EMBL" id="RCOS01000151">
    <property type="protein sequence ID" value="RSN72482.1"/>
    <property type="molecule type" value="Genomic_DNA"/>
</dbReference>
<gene>
    <name evidence="1" type="ORF">D6D85_13615</name>
</gene>
<comment type="caution">
    <text evidence="1">The sequence shown here is derived from an EMBL/GenBank/DDBJ whole genome shotgun (WGS) entry which is preliminary data.</text>
</comment>